<gene>
    <name evidence="3" type="ORF">LZ496_05175</name>
</gene>
<accession>A0ABT0RT34</accession>
<evidence type="ECO:0000313" key="3">
    <source>
        <dbReference type="EMBL" id="MCL6698172.1"/>
    </source>
</evidence>
<dbReference type="EMBL" id="JAMGBA010000001">
    <property type="protein sequence ID" value="MCL6698172.1"/>
    <property type="molecule type" value="Genomic_DNA"/>
</dbReference>
<name>A0ABT0RT34_9SPHN</name>
<feature type="region of interest" description="Disordered" evidence="1">
    <location>
        <begin position="33"/>
        <end position="53"/>
    </location>
</feature>
<dbReference type="RefSeq" id="WP_249903510.1">
    <property type="nucleotide sequence ID" value="NZ_JAMGBA010000001.1"/>
</dbReference>
<evidence type="ECO:0000256" key="1">
    <source>
        <dbReference type="SAM" id="MobiDB-lite"/>
    </source>
</evidence>
<feature type="chain" id="PRO_5045724230" evidence="2">
    <location>
        <begin position="22"/>
        <end position="79"/>
    </location>
</feature>
<comment type="caution">
    <text evidence="3">The sequence shown here is derived from an EMBL/GenBank/DDBJ whole genome shotgun (WGS) entry which is preliminary data.</text>
</comment>
<evidence type="ECO:0000256" key="2">
    <source>
        <dbReference type="SAM" id="SignalP"/>
    </source>
</evidence>
<proteinExistence type="predicted"/>
<keyword evidence="2" id="KW-0732">Signal</keyword>
<feature type="compositionally biased region" description="Polar residues" evidence="1">
    <location>
        <begin position="33"/>
        <end position="44"/>
    </location>
</feature>
<keyword evidence="4" id="KW-1185">Reference proteome</keyword>
<reference evidence="3 4" key="1">
    <citation type="submission" date="2022-05" db="EMBL/GenBank/DDBJ databases">
        <authorList>
            <person name="Jo J.-H."/>
            <person name="Im W.-T."/>
        </authorList>
    </citation>
    <scope>NUCLEOTIDE SEQUENCE [LARGE SCALE GENOMIC DNA]</scope>
    <source>
        <strain evidence="3 4">NSE70-1</strain>
    </source>
</reference>
<evidence type="ECO:0000313" key="4">
    <source>
        <dbReference type="Proteomes" id="UP001203410"/>
    </source>
</evidence>
<feature type="signal peptide" evidence="2">
    <location>
        <begin position="1"/>
        <end position="21"/>
    </location>
</feature>
<protein>
    <submittedName>
        <fullName evidence="3">Uncharacterized protein</fullName>
    </submittedName>
</protein>
<sequence>MRTKTLSILSAAIISASPAVAKNNGQQVAENQVGAVSSDASDGNATKKVCRRPAGTGSRLATKVCLTKDEWKQVEQATK</sequence>
<dbReference type="Proteomes" id="UP001203410">
    <property type="component" value="Unassembled WGS sequence"/>
</dbReference>
<organism evidence="3 4">
    <name type="scientific">Sphingomonas caseinilyticus</name>
    <dbReference type="NCBI Taxonomy" id="2908205"/>
    <lineage>
        <taxon>Bacteria</taxon>
        <taxon>Pseudomonadati</taxon>
        <taxon>Pseudomonadota</taxon>
        <taxon>Alphaproteobacteria</taxon>
        <taxon>Sphingomonadales</taxon>
        <taxon>Sphingomonadaceae</taxon>
        <taxon>Sphingomonas</taxon>
    </lineage>
</organism>